<proteinExistence type="predicted"/>
<name>A0ABN3WEF2_9ACTN</name>
<evidence type="ECO:0000313" key="2">
    <source>
        <dbReference type="EMBL" id="GAA2911435.1"/>
    </source>
</evidence>
<dbReference type="Gene3D" id="1.50.10.140">
    <property type="match status" value="1"/>
</dbReference>
<gene>
    <name evidence="2" type="ORF">GCM10010478_07670</name>
</gene>
<dbReference type="Proteomes" id="UP001501423">
    <property type="component" value="Unassembled WGS sequence"/>
</dbReference>
<dbReference type="EMBL" id="BAAAVA010000005">
    <property type="protein sequence ID" value="GAA2911435.1"/>
    <property type="molecule type" value="Genomic_DNA"/>
</dbReference>
<reference evidence="2 3" key="1">
    <citation type="journal article" date="2019" name="Int. J. Syst. Evol. Microbiol.">
        <title>The Global Catalogue of Microorganisms (GCM) 10K type strain sequencing project: providing services to taxonomists for standard genome sequencing and annotation.</title>
        <authorList>
            <consortium name="The Broad Institute Genomics Platform"/>
            <consortium name="The Broad Institute Genome Sequencing Center for Infectious Disease"/>
            <person name="Wu L."/>
            <person name="Ma J."/>
        </authorList>
    </citation>
    <scope>NUCLEOTIDE SEQUENCE [LARGE SCALE GENOMIC DNA]</scope>
    <source>
        <strain evidence="2 3">JCM 9650</strain>
    </source>
</reference>
<dbReference type="InterPro" id="IPR019282">
    <property type="entry name" value="Glycoamylase-like_cons_dom"/>
</dbReference>
<evidence type="ECO:0000313" key="3">
    <source>
        <dbReference type="Proteomes" id="UP001501423"/>
    </source>
</evidence>
<comment type="caution">
    <text evidence="2">The sequence shown here is derived from an EMBL/GenBank/DDBJ whole genome shotgun (WGS) entry which is preliminary data.</text>
</comment>
<sequence length="108" mass="11785">MQEEGYDSKGVVTPHASFLALPHEPAAAVANLTALDRDFGAYDDPYGFRHSVDTSTGRVSDFVLALDQGVVATALAQQLRPGLLQRPFRTGGFRARVRPLPTKERFSI</sequence>
<evidence type="ECO:0000259" key="1">
    <source>
        <dbReference type="Pfam" id="PF10091"/>
    </source>
</evidence>
<protein>
    <recommendedName>
        <fullName evidence="1">Glycoamylase-like domain-containing protein</fullName>
    </recommendedName>
</protein>
<accession>A0ABN3WEF2</accession>
<keyword evidence="3" id="KW-1185">Reference proteome</keyword>
<dbReference type="Pfam" id="PF10091">
    <property type="entry name" value="Glycoamylase"/>
    <property type="match status" value="1"/>
</dbReference>
<organism evidence="2 3">
    <name type="scientific">Streptomyces erythrogriseus</name>
    <dbReference type="NCBI Taxonomy" id="284027"/>
    <lineage>
        <taxon>Bacteria</taxon>
        <taxon>Bacillati</taxon>
        <taxon>Actinomycetota</taxon>
        <taxon>Actinomycetes</taxon>
        <taxon>Kitasatosporales</taxon>
        <taxon>Streptomycetaceae</taxon>
        <taxon>Streptomyces</taxon>
        <taxon>Streptomyces griseoincarnatus group</taxon>
    </lineage>
</organism>
<feature type="domain" description="Glycoamylase-like" evidence="1">
    <location>
        <begin position="7"/>
        <end position="89"/>
    </location>
</feature>